<dbReference type="InterPro" id="IPR046350">
    <property type="entry name" value="Cystatin_sf"/>
</dbReference>
<name>A0A3B3CPJ5_ORYME</name>
<dbReference type="Gene3D" id="3.10.450.10">
    <property type="match status" value="1"/>
</dbReference>
<dbReference type="FunFam" id="3.10.450.10:FF:000004">
    <property type="entry name" value="Cystatin C"/>
    <property type="match status" value="1"/>
</dbReference>
<dbReference type="AlphaFoldDB" id="A0A3B3CPJ5"/>
<dbReference type="GO" id="GO:0031982">
    <property type="term" value="C:vesicle"/>
    <property type="evidence" value="ECO:0007669"/>
    <property type="project" value="TreeGrafter"/>
</dbReference>
<sequence length="128" mass="14809">MWKLFFPFLAALLALGFGRHRDGGMDANANDPDVQKALQVAMDEYNRNSPDNHLFKVVTVLRVQKKMVEGYMYTLTVIIAKTSCRKGRRHGRCHILLNPQRAEFHRCKFVVLNGGFVPQWTLLEQRCF</sequence>
<evidence type="ECO:0000256" key="3">
    <source>
        <dbReference type="SAM" id="SignalP"/>
    </source>
</evidence>
<evidence type="ECO:0000256" key="2">
    <source>
        <dbReference type="ARBA" id="ARBA00023157"/>
    </source>
</evidence>
<evidence type="ECO:0000313" key="6">
    <source>
        <dbReference type="Proteomes" id="UP000261560"/>
    </source>
</evidence>
<feature type="signal peptide" evidence="3">
    <location>
        <begin position="1"/>
        <end position="18"/>
    </location>
</feature>
<dbReference type="SMART" id="SM00043">
    <property type="entry name" value="CY"/>
    <property type="match status" value="1"/>
</dbReference>
<accession>A0A3B3CPJ5</accession>
<proteinExistence type="inferred from homology"/>
<keyword evidence="6" id="KW-1185">Reference proteome</keyword>
<feature type="domain" description="Cystatin" evidence="4">
    <location>
        <begin position="19"/>
        <end position="128"/>
    </location>
</feature>
<reference evidence="5" key="1">
    <citation type="submission" date="2025-08" db="UniProtKB">
        <authorList>
            <consortium name="Ensembl"/>
        </authorList>
    </citation>
    <scope>IDENTIFICATION</scope>
</reference>
<dbReference type="OrthoDB" id="1908104at2759"/>
<evidence type="ECO:0000313" key="5">
    <source>
        <dbReference type="Ensembl" id="ENSOMEP00000019270.1"/>
    </source>
</evidence>
<dbReference type="GO" id="GO:0004869">
    <property type="term" value="F:cysteine-type endopeptidase inhibitor activity"/>
    <property type="evidence" value="ECO:0007669"/>
    <property type="project" value="InterPro"/>
</dbReference>
<dbReference type="GeneID" id="112162003"/>
<dbReference type="Proteomes" id="UP000261560">
    <property type="component" value="Unplaced"/>
</dbReference>
<evidence type="ECO:0000259" key="4">
    <source>
        <dbReference type="SMART" id="SM00043"/>
    </source>
</evidence>
<dbReference type="GeneTree" id="ENSGT00940000169225"/>
<dbReference type="KEGG" id="oml:112162003"/>
<reference evidence="5" key="2">
    <citation type="submission" date="2025-09" db="UniProtKB">
        <authorList>
            <consortium name="Ensembl"/>
        </authorList>
    </citation>
    <scope>IDENTIFICATION</scope>
</reference>
<dbReference type="GO" id="GO:0005737">
    <property type="term" value="C:cytoplasm"/>
    <property type="evidence" value="ECO:0007669"/>
    <property type="project" value="TreeGrafter"/>
</dbReference>
<dbReference type="STRING" id="30732.ENSOMEP00000019270"/>
<dbReference type="PaxDb" id="30732-ENSOMEP00000019270"/>
<evidence type="ECO:0000256" key="1">
    <source>
        <dbReference type="ARBA" id="ARBA00009403"/>
    </source>
</evidence>
<feature type="chain" id="PRO_5018616962" evidence="3">
    <location>
        <begin position="19"/>
        <end position="128"/>
    </location>
</feature>
<organism evidence="5 6">
    <name type="scientific">Oryzias melastigma</name>
    <name type="common">Marine medaka</name>
    <dbReference type="NCBI Taxonomy" id="30732"/>
    <lineage>
        <taxon>Eukaryota</taxon>
        <taxon>Metazoa</taxon>
        <taxon>Chordata</taxon>
        <taxon>Craniata</taxon>
        <taxon>Vertebrata</taxon>
        <taxon>Euteleostomi</taxon>
        <taxon>Actinopterygii</taxon>
        <taxon>Neopterygii</taxon>
        <taxon>Teleostei</taxon>
        <taxon>Neoteleostei</taxon>
        <taxon>Acanthomorphata</taxon>
        <taxon>Ovalentaria</taxon>
        <taxon>Atherinomorphae</taxon>
        <taxon>Beloniformes</taxon>
        <taxon>Adrianichthyidae</taxon>
        <taxon>Oryziinae</taxon>
        <taxon>Oryzias</taxon>
    </lineage>
</organism>
<dbReference type="OMA" id="AEFHRCK"/>
<keyword evidence="2" id="KW-1015">Disulfide bond</keyword>
<protein>
    <submittedName>
        <fullName evidence="5">Cystatin-like</fullName>
    </submittedName>
</protein>
<dbReference type="PANTHER" id="PTHR46186">
    <property type="entry name" value="CYSTATIN"/>
    <property type="match status" value="1"/>
</dbReference>
<dbReference type="PANTHER" id="PTHR46186:SF12">
    <property type="entry name" value="CYSTATIN C (AMYLOID ANGIOPATHY AND CEREBRAL HEMORRHAGE)-RELATED"/>
    <property type="match status" value="1"/>
</dbReference>
<dbReference type="Ensembl" id="ENSOMET00000028461.1">
    <property type="protein sequence ID" value="ENSOMEP00000019270.1"/>
    <property type="gene ID" value="ENSOMEG00000021090.1"/>
</dbReference>
<dbReference type="Pfam" id="PF00031">
    <property type="entry name" value="Cystatin"/>
    <property type="match status" value="1"/>
</dbReference>
<dbReference type="GO" id="GO:0005615">
    <property type="term" value="C:extracellular space"/>
    <property type="evidence" value="ECO:0007669"/>
    <property type="project" value="TreeGrafter"/>
</dbReference>
<dbReference type="SUPFAM" id="SSF54403">
    <property type="entry name" value="Cystatin/monellin"/>
    <property type="match status" value="1"/>
</dbReference>
<comment type="similarity">
    <text evidence="1">Belongs to the cystatin family.</text>
</comment>
<keyword evidence="3" id="KW-0732">Signal</keyword>
<dbReference type="RefSeq" id="XP_024153375.1">
    <property type="nucleotide sequence ID" value="XM_024297607.2"/>
</dbReference>
<dbReference type="InterPro" id="IPR000010">
    <property type="entry name" value="Cystatin_dom"/>
</dbReference>
<dbReference type="CDD" id="cd00042">
    <property type="entry name" value="CY"/>
    <property type="match status" value="1"/>
</dbReference>